<keyword evidence="2" id="KW-1185">Reference proteome</keyword>
<sequence>MARKRKVEKGEILGVDLRSSSAEFLAFAASTGESAVEVLFSNEMIWATQKMIAELFDCTIPNVSQHLKQLYADNELSKETTVKKFLTVQTEGDREVERERLFYRLDAVIAVGYRVNSVRAVQFRQWATAILAEYTIKGYVMDDERMKNGAFLGEDYYEHLLEEIREIRLSERRLYQKITDIYATSIDYNLDAPTTRKFFATVQNKMHYAVHGNTAAELIMDRADAEQPHMGLRTWRNAPAGKILRSDVVIAKNYLNKDEAKSLELIVTMYLDYAERQAMKRIPMTMEDWAARLDAFLKFNEEEVLDNPGKVAAEVAESFALSEFEKYRIVQDSLFESDFDRYIAHQLTLPFSEELDRVAALCRSDEGETDAEL</sequence>
<dbReference type="OrthoDB" id="9802752at2"/>
<comment type="caution">
    <text evidence="1">The sequence shown here is derived from an EMBL/GenBank/DDBJ whole genome shotgun (WGS) entry which is preliminary data.</text>
</comment>
<gene>
    <name evidence="1" type="ORF">GKZ27_09745</name>
</gene>
<evidence type="ECO:0000313" key="1">
    <source>
        <dbReference type="EMBL" id="MVX61726.1"/>
    </source>
</evidence>
<dbReference type="PANTHER" id="PTHR35810">
    <property type="entry name" value="CYTOPLASMIC PROTEIN-RELATED"/>
    <property type="match status" value="1"/>
</dbReference>
<organism evidence="1 2">
    <name type="scientific">Adlercreutzia mucosicola</name>
    <dbReference type="NCBI Taxonomy" id="580026"/>
    <lineage>
        <taxon>Bacteria</taxon>
        <taxon>Bacillati</taxon>
        <taxon>Actinomycetota</taxon>
        <taxon>Coriobacteriia</taxon>
        <taxon>Eggerthellales</taxon>
        <taxon>Eggerthellaceae</taxon>
        <taxon>Adlercreutzia</taxon>
    </lineage>
</organism>
<proteinExistence type="predicted"/>
<evidence type="ECO:0000313" key="2">
    <source>
        <dbReference type="Proteomes" id="UP000463388"/>
    </source>
</evidence>
<dbReference type="PANTHER" id="PTHR35810:SF1">
    <property type="entry name" value="CYTOPLASMIC PROTEIN"/>
    <property type="match status" value="1"/>
</dbReference>
<dbReference type="RefSeq" id="WP_160347046.1">
    <property type="nucleotide sequence ID" value="NZ_WSRR01000029.1"/>
</dbReference>
<protein>
    <submittedName>
        <fullName evidence="1">Cell filamentation protein Fic</fullName>
    </submittedName>
</protein>
<accession>A0A6N8JSL9</accession>
<dbReference type="Pfam" id="PF13310">
    <property type="entry name" value="Virulence_RhuM"/>
    <property type="match status" value="1"/>
</dbReference>
<name>A0A6N8JSL9_9ACTN</name>
<dbReference type="PIRSF" id="PIRSF015268">
    <property type="entry name" value="Virulence_RhuM"/>
    <property type="match status" value="1"/>
</dbReference>
<dbReference type="AlphaFoldDB" id="A0A6N8JSL9"/>
<dbReference type="Proteomes" id="UP000463388">
    <property type="component" value="Unassembled WGS sequence"/>
</dbReference>
<reference evidence="1 2" key="1">
    <citation type="submission" date="2019-12" db="EMBL/GenBank/DDBJ databases">
        <title>Microbes associate with the intestines of laboratory mice.</title>
        <authorList>
            <person name="Navarre W."/>
            <person name="Wong E."/>
        </authorList>
    </citation>
    <scope>NUCLEOTIDE SEQUENCE [LARGE SCALE GENOMIC DNA]</scope>
    <source>
        <strain evidence="1 2">NM66_B29</strain>
    </source>
</reference>
<dbReference type="EMBL" id="WSRR01000029">
    <property type="protein sequence ID" value="MVX61726.1"/>
    <property type="molecule type" value="Genomic_DNA"/>
</dbReference>
<dbReference type="InterPro" id="IPR011204">
    <property type="entry name" value="Virulence_RhuM-like"/>
</dbReference>